<feature type="zinc finger region" description="CHC2-type" evidence="12 13">
    <location>
        <begin position="35"/>
        <end position="59"/>
    </location>
</feature>
<keyword evidence="1 12" id="KW-0240">DNA-directed RNA polymerase</keyword>
<dbReference type="GO" id="GO:0008270">
    <property type="term" value="F:zinc ion binding"/>
    <property type="evidence" value="ECO:0007669"/>
    <property type="project" value="UniProtKB-UniRule"/>
</dbReference>
<dbReference type="AlphaFoldDB" id="A0A8J3I2G0"/>
<dbReference type="InterPro" id="IPR019475">
    <property type="entry name" value="DNA_primase_DnaB-bd"/>
</dbReference>
<feature type="domain" description="Toprim" evidence="15">
    <location>
        <begin position="265"/>
        <end position="345"/>
    </location>
</feature>
<keyword evidence="7 12" id="KW-0863">Zinc-finger</keyword>
<dbReference type="Gene3D" id="3.40.1360.10">
    <property type="match status" value="1"/>
</dbReference>
<evidence type="ECO:0000313" key="16">
    <source>
        <dbReference type="EMBL" id="GHO44254.1"/>
    </source>
</evidence>
<dbReference type="GO" id="GO:0003899">
    <property type="term" value="F:DNA-directed RNA polymerase activity"/>
    <property type="evidence" value="ECO:0007669"/>
    <property type="project" value="UniProtKB-UniRule"/>
</dbReference>
<dbReference type="PIRSF" id="PIRSF002811">
    <property type="entry name" value="DnaG"/>
    <property type="match status" value="1"/>
</dbReference>
<evidence type="ECO:0000256" key="14">
    <source>
        <dbReference type="SAM" id="MobiDB-lite"/>
    </source>
</evidence>
<dbReference type="Pfam" id="PF10410">
    <property type="entry name" value="DnaB_bind"/>
    <property type="match status" value="1"/>
</dbReference>
<dbReference type="NCBIfam" id="TIGR01391">
    <property type="entry name" value="dnaG"/>
    <property type="match status" value="1"/>
</dbReference>
<dbReference type="EC" id="2.7.7.101" evidence="12"/>
<evidence type="ECO:0000259" key="15">
    <source>
        <dbReference type="PROSITE" id="PS50880"/>
    </source>
</evidence>
<keyword evidence="9" id="KW-0460">Magnesium</keyword>
<comment type="subunit">
    <text evidence="12">Monomer. Interacts with DnaB.</text>
</comment>
<dbReference type="Pfam" id="PF08275">
    <property type="entry name" value="DNAG_N"/>
    <property type="match status" value="1"/>
</dbReference>
<dbReference type="Gene3D" id="3.90.980.10">
    <property type="entry name" value="DNA primase, catalytic core, N-terminal domain"/>
    <property type="match status" value="1"/>
</dbReference>
<evidence type="ECO:0000256" key="9">
    <source>
        <dbReference type="ARBA" id="ARBA00022842"/>
    </source>
</evidence>
<evidence type="ECO:0000313" key="17">
    <source>
        <dbReference type="Proteomes" id="UP000612362"/>
    </source>
</evidence>
<evidence type="ECO:0000256" key="2">
    <source>
        <dbReference type="ARBA" id="ARBA00022515"/>
    </source>
</evidence>
<evidence type="ECO:0000256" key="5">
    <source>
        <dbReference type="ARBA" id="ARBA00022705"/>
    </source>
</evidence>
<dbReference type="EMBL" id="BNJF01000001">
    <property type="protein sequence ID" value="GHO44254.1"/>
    <property type="molecule type" value="Genomic_DNA"/>
</dbReference>
<evidence type="ECO:0000256" key="13">
    <source>
        <dbReference type="PIRSR" id="PIRSR002811-1"/>
    </source>
</evidence>
<feature type="region of interest" description="Disordered" evidence="14">
    <location>
        <begin position="345"/>
        <end position="375"/>
    </location>
</feature>
<dbReference type="InterPro" id="IPR030846">
    <property type="entry name" value="DnaG_bac"/>
</dbReference>
<comment type="function">
    <text evidence="12">RNA polymerase that catalyzes the synthesis of short RNA molecules used as primers for DNA polymerase during DNA replication.</text>
</comment>
<dbReference type="InterPro" id="IPR036977">
    <property type="entry name" value="DNA_primase_Znf_CHC2"/>
</dbReference>
<dbReference type="InterPro" id="IPR013264">
    <property type="entry name" value="DNAG_N"/>
</dbReference>
<dbReference type="GO" id="GO:0000428">
    <property type="term" value="C:DNA-directed RNA polymerase complex"/>
    <property type="evidence" value="ECO:0007669"/>
    <property type="project" value="UniProtKB-KW"/>
</dbReference>
<keyword evidence="8 12" id="KW-0862">Zinc</keyword>
<evidence type="ECO:0000256" key="7">
    <source>
        <dbReference type="ARBA" id="ARBA00022771"/>
    </source>
</evidence>
<dbReference type="GO" id="GO:1990077">
    <property type="term" value="C:primosome complex"/>
    <property type="evidence" value="ECO:0007669"/>
    <property type="project" value="UniProtKB-KW"/>
</dbReference>
<evidence type="ECO:0000256" key="3">
    <source>
        <dbReference type="ARBA" id="ARBA00022679"/>
    </source>
</evidence>
<comment type="caution">
    <text evidence="16">The sequence shown here is derived from an EMBL/GenBank/DDBJ whole genome shotgun (WGS) entry which is preliminary data.</text>
</comment>
<keyword evidence="5 12" id="KW-0235">DNA replication</keyword>
<comment type="cofactor">
    <cofactor evidence="12 13">
        <name>Zn(2+)</name>
        <dbReference type="ChEBI" id="CHEBI:29105"/>
    </cofactor>
    <text evidence="12 13">Binds 1 zinc ion per monomer.</text>
</comment>
<dbReference type="InterPro" id="IPR037068">
    <property type="entry name" value="DNA_primase_core_N_sf"/>
</dbReference>
<keyword evidence="3 12" id="KW-0808">Transferase</keyword>
<dbReference type="Pfam" id="PF01807">
    <property type="entry name" value="Zn_ribbon_DnaG"/>
    <property type="match status" value="1"/>
</dbReference>
<dbReference type="SMART" id="SM00400">
    <property type="entry name" value="ZnF_CHCC"/>
    <property type="match status" value="1"/>
</dbReference>
<dbReference type="InterPro" id="IPR002694">
    <property type="entry name" value="Znf_CHC2"/>
</dbReference>
<evidence type="ECO:0000256" key="4">
    <source>
        <dbReference type="ARBA" id="ARBA00022695"/>
    </source>
</evidence>
<dbReference type="CDD" id="cd03364">
    <property type="entry name" value="TOPRIM_DnaG_primases"/>
    <property type="match status" value="1"/>
</dbReference>
<dbReference type="InterPro" id="IPR006295">
    <property type="entry name" value="DNA_primase_DnaG"/>
</dbReference>
<keyword evidence="6 12" id="KW-0479">Metal-binding</keyword>
<feature type="region of interest" description="Disordered" evidence="14">
    <location>
        <begin position="518"/>
        <end position="542"/>
    </location>
</feature>
<comment type="similarity">
    <text evidence="12">Belongs to the DnaG primase family.</text>
</comment>
<dbReference type="FunFam" id="3.90.580.10:FF:000001">
    <property type="entry name" value="DNA primase"/>
    <property type="match status" value="1"/>
</dbReference>
<feature type="compositionally biased region" description="Polar residues" evidence="14">
    <location>
        <begin position="525"/>
        <end position="539"/>
    </location>
</feature>
<dbReference type="SUPFAM" id="SSF56731">
    <property type="entry name" value="DNA primase core"/>
    <property type="match status" value="2"/>
</dbReference>
<dbReference type="HAMAP" id="MF_00974">
    <property type="entry name" value="DNA_primase_DnaG"/>
    <property type="match status" value="1"/>
</dbReference>
<feature type="compositionally biased region" description="Polar residues" evidence="14">
    <location>
        <begin position="346"/>
        <end position="358"/>
    </location>
</feature>
<protein>
    <recommendedName>
        <fullName evidence="12">DNA primase</fullName>
        <ecNumber evidence="12">2.7.7.101</ecNumber>
    </recommendedName>
</protein>
<dbReference type="SUPFAM" id="SSF57783">
    <property type="entry name" value="Zinc beta-ribbon"/>
    <property type="match status" value="1"/>
</dbReference>
<keyword evidence="10 12" id="KW-0238">DNA-binding</keyword>
<dbReference type="GO" id="GO:0006269">
    <property type="term" value="P:DNA replication, synthesis of primer"/>
    <property type="evidence" value="ECO:0007669"/>
    <property type="project" value="UniProtKB-UniRule"/>
</dbReference>
<dbReference type="InterPro" id="IPR050219">
    <property type="entry name" value="DnaG_primase"/>
</dbReference>
<dbReference type="Gene3D" id="1.10.860.10">
    <property type="entry name" value="DNAb Helicase, Chain A"/>
    <property type="match status" value="1"/>
</dbReference>
<dbReference type="RefSeq" id="WP_220193663.1">
    <property type="nucleotide sequence ID" value="NZ_BNJF01000001.1"/>
</dbReference>
<evidence type="ECO:0000256" key="10">
    <source>
        <dbReference type="ARBA" id="ARBA00023125"/>
    </source>
</evidence>
<dbReference type="Gene3D" id="3.90.580.10">
    <property type="entry name" value="Zinc finger, CHC2-type domain"/>
    <property type="match status" value="1"/>
</dbReference>
<dbReference type="InterPro" id="IPR034151">
    <property type="entry name" value="TOPRIM_DnaG_bac"/>
</dbReference>
<accession>A0A8J3I2G0</accession>
<dbReference type="PROSITE" id="PS50880">
    <property type="entry name" value="TOPRIM"/>
    <property type="match status" value="1"/>
</dbReference>
<evidence type="ECO:0000256" key="12">
    <source>
        <dbReference type="HAMAP-Rule" id="MF_00974"/>
    </source>
</evidence>
<dbReference type="GO" id="GO:0005737">
    <property type="term" value="C:cytoplasm"/>
    <property type="evidence" value="ECO:0007669"/>
    <property type="project" value="TreeGrafter"/>
</dbReference>
<comment type="domain">
    <text evidence="12">Contains an N-terminal zinc-binding domain, a central core domain that contains the primase activity, and a C-terminal DnaB-binding domain.</text>
</comment>
<gene>
    <name evidence="12" type="primary">dnaG</name>
    <name evidence="16" type="ORF">KSX_24170</name>
</gene>
<dbReference type="PANTHER" id="PTHR30313:SF2">
    <property type="entry name" value="DNA PRIMASE"/>
    <property type="match status" value="1"/>
</dbReference>
<keyword evidence="17" id="KW-1185">Reference proteome</keyword>
<keyword evidence="4 12" id="KW-0548">Nucleotidyltransferase</keyword>
<dbReference type="InterPro" id="IPR016136">
    <property type="entry name" value="DNA_helicase_N/primase_C"/>
</dbReference>
<dbReference type="PANTHER" id="PTHR30313">
    <property type="entry name" value="DNA PRIMASE"/>
    <property type="match status" value="1"/>
</dbReference>
<reference evidence="16" key="1">
    <citation type="submission" date="2020-10" db="EMBL/GenBank/DDBJ databases">
        <title>Taxonomic study of unclassified bacteria belonging to the class Ktedonobacteria.</title>
        <authorList>
            <person name="Yabe S."/>
            <person name="Wang C.M."/>
            <person name="Zheng Y."/>
            <person name="Sakai Y."/>
            <person name="Cavaletti L."/>
            <person name="Monciardini P."/>
            <person name="Donadio S."/>
        </authorList>
    </citation>
    <scope>NUCLEOTIDE SEQUENCE</scope>
    <source>
        <strain evidence="16">SOSP1-1</strain>
    </source>
</reference>
<proteinExistence type="inferred from homology"/>
<dbReference type="SMART" id="SM00493">
    <property type="entry name" value="TOPRIM"/>
    <property type="match status" value="1"/>
</dbReference>
<evidence type="ECO:0000256" key="1">
    <source>
        <dbReference type="ARBA" id="ARBA00022478"/>
    </source>
</evidence>
<keyword evidence="11 12" id="KW-0804">Transcription</keyword>
<dbReference type="Proteomes" id="UP000612362">
    <property type="component" value="Unassembled WGS sequence"/>
</dbReference>
<dbReference type="GO" id="GO:0003677">
    <property type="term" value="F:DNA binding"/>
    <property type="evidence" value="ECO:0007669"/>
    <property type="project" value="UniProtKB-KW"/>
</dbReference>
<dbReference type="Pfam" id="PF13155">
    <property type="entry name" value="Toprim_2"/>
    <property type="match status" value="1"/>
</dbReference>
<evidence type="ECO:0000256" key="11">
    <source>
        <dbReference type="ARBA" id="ARBA00023163"/>
    </source>
</evidence>
<organism evidence="16 17">
    <name type="scientific">Ktedonospora formicarum</name>
    <dbReference type="NCBI Taxonomy" id="2778364"/>
    <lineage>
        <taxon>Bacteria</taxon>
        <taxon>Bacillati</taxon>
        <taxon>Chloroflexota</taxon>
        <taxon>Ktedonobacteria</taxon>
        <taxon>Ktedonobacterales</taxon>
        <taxon>Ktedonobacteraceae</taxon>
        <taxon>Ktedonospora</taxon>
    </lineage>
</organism>
<dbReference type="InterPro" id="IPR006171">
    <property type="entry name" value="TOPRIM_dom"/>
</dbReference>
<evidence type="ECO:0000256" key="8">
    <source>
        <dbReference type="ARBA" id="ARBA00022833"/>
    </source>
</evidence>
<comment type="catalytic activity">
    <reaction evidence="12">
        <text>ssDNA + n NTP = ssDNA/pppN(pN)n-1 hybrid + (n-1) diphosphate.</text>
        <dbReference type="EC" id="2.7.7.101"/>
    </reaction>
</comment>
<evidence type="ECO:0000256" key="6">
    <source>
        <dbReference type="ARBA" id="ARBA00022723"/>
    </source>
</evidence>
<name>A0A8J3I2G0_9CHLR</name>
<sequence length="720" mass="80731">MSSIIETIKAKVDIVEEISLIVTLQKSGKSLKGLCPFHNERTPSFYVYPETQTWHCFGCNEGGDIFSFVEKQQGQEFREALEYLSQKAGVQLEELQGRDSEAARETSAAKERLRQLNEDALLWFHHMLLRSREAEDARTYVQSRGISTDTVLTFGLGYAPEQWDSLSRYLLSRGYSERELVIGGLARERELGTADRGDERGIYDYFRNRLIFPIRDTRGHVIGFGGRALGESKPKYLNSPQTVLFEKNNVLYALDMARDAIKQTRQVVIVEGYVDAIIAHQYGTRQTVACIGSAITERHIQQLKKLTKQVTLALDPDEAGNAATEHGIQEALKGFDRTVVPVPLPASTSDRQWQQKGNGSKGVKERSGGYTGKQQQARGIIRLEEQVDAEINVLQLPPGEDPDEFIRRDHAAWLYAVTHPLPLVDYFFVSKTADLNVHEPTGKTEAARRLLPVIAMISDRIKRDAYMRKLASLISIGERSLYAELQRVLRDQRATSVTATFSAPLDRRNADREVASGRGNLGVISGSQESSDVNQTSSVEAKGVRTNGLVHTRHHGTSGILDRGEANRLKWEDYLIGLLLQNPGLSPYVYGIIDDGDFAGTDTRELYHILCAVYQQRASSPSLQSFEQYVPASLWDAFTRARASVDRETSRDGAILVKEAVQCATRLKRARLVQLNTELQFLIREATAAGDIHSRRQLQQKLLEIHRQLHTIDSATHLQG</sequence>
<keyword evidence="2 12" id="KW-0639">Primosome</keyword>